<feature type="compositionally biased region" description="Pro residues" evidence="3">
    <location>
        <begin position="470"/>
        <end position="479"/>
    </location>
</feature>
<dbReference type="SUPFAM" id="SSF47095">
    <property type="entry name" value="HMG-box"/>
    <property type="match status" value="1"/>
</dbReference>
<dbReference type="PROSITE" id="PS50118">
    <property type="entry name" value="HMG_BOX_2"/>
    <property type="match status" value="1"/>
</dbReference>
<dbReference type="SMART" id="SM00398">
    <property type="entry name" value="HMG"/>
    <property type="match status" value="1"/>
</dbReference>
<dbReference type="SMART" id="SM00391">
    <property type="entry name" value="MBD"/>
    <property type="match status" value="1"/>
</dbReference>
<dbReference type="PROSITE" id="PS50982">
    <property type="entry name" value="MBD"/>
    <property type="match status" value="1"/>
</dbReference>
<feature type="compositionally biased region" description="Basic and acidic residues" evidence="3">
    <location>
        <begin position="458"/>
        <end position="467"/>
    </location>
</feature>
<feature type="compositionally biased region" description="Pro residues" evidence="3">
    <location>
        <begin position="518"/>
        <end position="537"/>
    </location>
</feature>
<feature type="compositionally biased region" description="Low complexity" evidence="3">
    <location>
        <begin position="480"/>
        <end position="495"/>
    </location>
</feature>
<dbReference type="SUPFAM" id="SSF54171">
    <property type="entry name" value="DNA-binding domain"/>
    <property type="match status" value="1"/>
</dbReference>
<sequence length="653" mass="72931">MGSVEYHLRDGWKRLEVIRKNGIYAGKADIYIYSPDGNKFRSKRELVNYLTSNNLPYKAEELFTATDASGSNASKVAEKTKKPEMVSDSNNISLSSGNSYIGSMALPPNYKTIAMTPTGPGYGGHMMTGHPGTFNILKERLRASGVGGMKDMSANASPFIQTAHGNPAFVPLKLGRSGIDPRNPKPPKAPEKPLMPYMRYSRKVWDTVKAQNPDLKLWEIGKIIGQQWRDLPEEMKTEYVEEYDMEKIEYEKALRHYHNSPAYLSYIAAKNKASHSVDENRELYDRQNKNADRRIDIQPAEDEDDFDESYTAKNVAYSRYVRNHRLISEIFSDTMVPDVRSVVTTTRLQILKRQVQSLTMHQKKLETELQQIEEKFESRKRKFVESSENFQEELKKHCHRAVDEEMYEKMVERQYEMLKRERMGKTAEPNNVPETGTTPVPTHTQEEGPQNQNGEASEDQKPQKPEQDALPPPTVPPPSTSSAAMPTTTATVPSSNSTSNNQSYPGPGQFPPGQQGHYPPPGSQGSPRPPFQYPPQQPQGYYPQFPQNSAGPGGYGYPPCPPYIRPQHFNPGEHPQGIPPSVPQSEPPVPNQPPPQIQCPPVPAQPVPASQQQQPPPPAPVQPIAVPQNPPTPAQSSGPPQGEKPAAPEEKSE</sequence>
<keyword evidence="1" id="KW-0238">DNA-binding</keyword>
<evidence type="ECO:0000256" key="2">
    <source>
        <dbReference type="SAM" id="Coils"/>
    </source>
</evidence>
<feature type="domain" description="MBD" evidence="5">
    <location>
        <begin position="1"/>
        <end position="70"/>
    </location>
</feature>
<feature type="compositionally biased region" description="Pro residues" evidence="3">
    <location>
        <begin position="577"/>
        <end position="606"/>
    </location>
</feature>
<dbReference type="Gene3D" id="3.30.890.10">
    <property type="entry name" value="Methyl-cpg-binding Protein 2, Chain A"/>
    <property type="match status" value="1"/>
</dbReference>
<evidence type="ECO:0000259" key="4">
    <source>
        <dbReference type="PROSITE" id="PS50118"/>
    </source>
</evidence>
<feature type="compositionally biased region" description="Basic and acidic residues" evidence="3">
    <location>
        <begin position="76"/>
        <end position="85"/>
    </location>
</feature>
<dbReference type="GO" id="GO:0031492">
    <property type="term" value="F:nucleosomal DNA binding"/>
    <property type="evidence" value="ECO:0007669"/>
    <property type="project" value="TreeGrafter"/>
</dbReference>
<evidence type="ECO:0000259" key="5">
    <source>
        <dbReference type="PROSITE" id="PS50982"/>
    </source>
</evidence>
<dbReference type="FunFam" id="1.10.30.10:FF:000048">
    <property type="entry name" value="Putative SWI/SNF-related matrix-associated actin-dependent regulator chromatin subfamily E member"/>
    <property type="match status" value="1"/>
</dbReference>
<keyword evidence="1" id="KW-0539">Nucleus</keyword>
<dbReference type="Pfam" id="PF00505">
    <property type="entry name" value="HMG_box"/>
    <property type="match status" value="1"/>
</dbReference>
<keyword evidence="2" id="KW-0175">Coiled coil</keyword>
<dbReference type="InterPro" id="IPR009071">
    <property type="entry name" value="HMG_box_dom"/>
</dbReference>
<dbReference type="EMBL" id="JARGDH010000003">
    <property type="protein sequence ID" value="KAL0272887.1"/>
    <property type="molecule type" value="Genomic_DNA"/>
</dbReference>
<dbReference type="EMBL" id="JARGDH010000003">
    <property type="protein sequence ID" value="KAL0272886.1"/>
    <property type="molecule type" value="Genomic_DNA"/>
</dbReference>
<dbReference type="GO" id="GO:0016922">
    <property type="term" value="F:nuclear receptor binding"/>
    <property type="evidence" value="ECO:0007669"/>
    <property type="project" value="TreeGrafter"/>
</dbReference>
<evidence type="ECO:0000256" key="1">
    <source>
        <dbReference type="PROSITE-ProRule" id="PRU00267"/>
    </source>
</evidence>
<dbReference type="GO" id="GO:0016514">
    <property type="term" value="C:SWI/SNF complex"/>
    <property type="evidence" value="ECO:0007669"/>
    <property type="project" value="TreeGrafter"/>
</dbReference>
<dbReference type="CDD" id="cd00122">
    <property type="entry name" value="MBD"/>
    <property type="match status" value="1"/>
</dbReference>
<protein>
    <submittedName>
        <fullName evidence="6">Uncharacterized protein</fullName>
    </submittedName>
</protein>
<feature type="coiled-coil region" evidence="2">
    <location>
        <begin position="348"/>
        <end position="382"/>
    </location>
</feature>
<feature type="DNA-binding region" description="HMG box" evidence="1">
    <location>
        <begin position="190"/>
        <end position="258"/>
    </location>
</feature>
<name>A0AAW2HTW5_9NEOP</name>
<comment type="caution">
    <text evidence="6">The sequence shown here is derived from an EMBL/GenBank/DDBJ whole genome shotgun (WGS) entry which is preliminary data.</text>
</comment>
<dbReference type="CDD" id="cd21983">
    <property type="entry name" value="HMG-box_SMARCE1"/>
    <property type="match status" value="1"/>
</dbReference>
<dbReference type="PANTHER" id="PTHR46232:SF1">
    <property type="entry name" value="SWI_SNF-RELATED MATRIX-ASSOCIATED ACTIN-DEPENDENT REGULATOR OF CHROMATIN SUBFAMILY E MEMBER 1"/>
    <property type="match status" value="1"/>
</dbReference>
<feature type="region of interest" description="Disordered" evidence="3">
    <location>
        <begin position="422"/>
        <end position="653"/>
    </location>
</feature>
<feature type="compositionally biased region" description="Low complexity" evidence="3">
    <location>
        <begin position="538"/>
        <end position="547"/>
    </location>
</feature>
<feature type="region of interest" description="Disordered" evidence="3">
    <location>
        <begin position="68"/>
        <end position="90"/>
    </location>
</feature>
<proteinExistence type="predicted"/>
<organism evidence="6">
    <name type="scientific">Menopon gallinae</name>
    <name type="common">poultry shaft louse</name>
    <dbReference type="NCBI Taxonomy" id="328185"/>
    <lineage>
        <taxon>Eukaryota</taxon>
        <taxon>Metazoa</taxon>
        <taxon>Ecdysozoa</taxon>
        <taxon>Arthropoda</taxon>
        <taxon>Hexapoda</taxon>
        <taxon>Insecta</taxon>
        <taxon>Pterygota</taxon>
        <taxon>Neoptera</taxon>
        <taxon>Paraneoptera</taxon>
        <taxon>Psocodea</taxon>
        <taxon>Troctomorpha</taxon>
        <taxon>Phthiraptera</taxon>
        <taxon>Amblycera</taxon>
        <taxon>Menoponidae</taxon>
        <taxon>Menopon</taxon>
    </lineage>
</organism>
<feature type="domain" description="HMG box" evidence="4">
    <location>
        <begin position="190"/>
        <end position="258"/>
    </location>
</feature>
<dbReference type="Pfam" id="PF01429">
    <property type="entry name" value="MBD"/>
    <property type="match status" value="1"/>
</dbReference>
<dbReference type="InterPro" id="IPR001739">
    <property type="entry name" value="Methyl_CpG_DNA-bd"/>
</dbReference>
<accession>A0AAW2HTW5</accession>
<dbReference type="Gene3D" id="1.10.30.10">
    <property type="entry name" value="High mobility group box domain"/>
    <property type="match status" value="1"/>
</dbReference>
<dbReference type="GO" id="GO:0045892">
    <property type="term" value="P:negative regulation of DNA-templated transcription"/>
    <property type="evidence" value="ECO:0007669"/>
    <property type="project" value="TreeGrafter"/>
</dbReference>
<gene>
    <name evidence="6" type="ORF">PYX00_005706</name>
</gene>
<dbReference type="InterPro" id="IPR036910">
    <property type="entry name" value="HMG_box_dom_sf"/>
</dbReference>
<reference evidence="6" key="1">
    <citation type="journal article" date="2024" name="Gigascience">
        <title>Chromosome-level genome of the poultry shaft louse Menopon gallinae provides insight into the host-switching and adaptive evolution of parasitic lice.</title>
        <authorList>
            <person name="Xu Y."/>
            <person name="Ma L."/>
            <person name="Liu S."/>
            <person name="Liang Y."/>
            <person name="Liu Q."/>
            <person name="He Z."/>
            <person name="Tian L."/>
            <person name="Duan Y."/>
            <person name="Cai W."/>
            <person name="Li H."/>
            <person name="Song F."/>
        </authorList>
    </citation>
    <scope>NUCLEOTIDE SEQUENCE</scope>
    <source>
        <strain evidence="6">Cailab_2023a</strain>
    </source>
</reference>
<dbReference type="AlphaFoldDB" id="A0AAW2HTW5"/>
<dbReference type="PANTHER" id="PTHR46232">
    <property type="entry name" value="SMARCE1 REGULATOR OF CHROMATIN"/>
    <property type="match status" value="1"/>
</dbReference>
<evidence type="ECO:0000256" key="3">
    <source>
        <dbReference type="SAM" id="MobiDB-lite"/>
    </source>
</evidence>
<feature type="compositionally biased region" description="Low complexity" evidence="3">
    <location>
        <begin position="502"/>
        <end position="517"/>
    </location>
</feature>
<evidence type="ECO:0000313" key="6">
    <source>
        <dbReference type="EMBL" id="KAL0272887.1"/>
    </source>
</evidence>
<dbReference type="InterPro" id="IPR016177">
    <property type="entry name" value="DNA-bd_dom_sf"/>
</dbReference>
<feature type="compositionally biased region" description="Polar residues" evidence="3">
    <location>
        <begin position="428"/>
        <end position="455"/>
    </location>
</feature>